<protein>
    <submittedName>
        <fullName evidence="1">Uncharacterized protein</fullName>
    </submittedName>
</protein>
<keyword evidence="2" id="KW-1185">Reference proteome</keyword>
<dbReference type="EMBL" id="JH159151">
    <property type="protein sequence ID" value="EGZ30577.1"/>
    <property type="molecule type" value="Genomic_DNA"/>
</dbReference>
<sequence>MFSRSYPALAPLADPVARKKLQTCSAPAIAAGTPIDSDALTWAVIERKQREHWIGPGRVMRAERVAAIVREHAIMAEHIEAAYPMEAVAPIVKPEKMK</sequence>
<evidence type="ECO:0000313" key="2">
    <source>
        <dbReference type="Proteomes" id="UP000002640"/>
    </source>
</evidence>
<proteinExistence type="predicted"/>
<dbReference type="RefSeq" id="XP_009517852.1">
    <property type="nucleotide sequence ID" value="XM_009519557.1"/>
</dbReference>
<accession>G4YNS2</accession>
<dbReference type="KEGG" id="psoj:PHYSODRAFT_470369"/>
<name>G4YNS2_PHYSP</name>
<dbReference type="InParanoid" id="G4YNS2"/>
<dbReference type="GeneID" id="20653943"/>
<evidence type="ECO:0000313" key="1">
    <source>
        <dbReference type="EMBL" id="EGZ30577.1"/>
    </source>
</evidence>
<organism evidence="1 2">
    <name type="scientific">Phytophthora sojae (strain P6497)</name>
    <name type="common">Soybean stem and root rot agent</name>
    <name type="synonym">Phytophthora megasperma f. sp. glycines</name>
    <dbReference type="NCBI Taxonomy" id="1094619"/>
    <lineage>
        <taxon>Eukaryota</taxon>
        <taxon>Sar</taxon>
        <taxon>Stramenopiles</taxon>
        <taxon>Oomycota</taxon>
        <taxon>Peronosporomycetes</taxon>
        <taxon>Peronosporales</taxon>
        <taxon>Peronosporaceae</taxon>
        <taxon>Phytophthora</taxon>
    </lineage>
</organism>
<gene>
    <name evidence="1" type="ORF">PHYSODRAFT_470369</name>
</gene>
<reference evidence="1 2" key="1">
    <citation type="journal article" date="2006" name="Science">
        <title>Phytophthora genome sequences uncover evolutionary origins and mechanisms of pathogenesis.</title>
        <authorList>
            <person name="Tyler B.M."/>
            <person name="Tripathy S."/>
            <person name="Zhang X."/>
            <person name="Dehal P."/>
            <person name="Jiang R.H."/>
            <person name="Aerts A."/>
            <person name="Arredondo F.D."/>
            <person name="Baxter L."/>
            <person name="Bensasson D."/>
            <person name="Beynon J.L."/>
            <person name="Chapman J."/>
            <person name="Damasceno C.M."/>
            <person name="Dorrance A.E."/>
            <person name="Dou D."/>
            <person name="Dickerman A.W."/>
            <person name="Dubchak I.L."/>
            <person name="Garbelotto M."/>
            <person name="Gijzen M."/>
            <person name="Gordon S.G."/>
            <person name="Govers F."/>
            <person name="Grunwald N.J."/>
            <person name="Huang W."/>
            <person name="Ivors K.L."/>
            <person name="Jones R.W."/>
            <person name="Kamoun S."/>
            <person name="Krampis K."/>
            <person name="Lamour K.H."/>
            <person name="Lee M.K."/>
            <person name="McDonald W.H."/>
            <person name="Medina M."/>
            <person name="Meijer H.J."/>
            <person name="Nordberg E.K."/>
            <person name="Maclean D.J."/>
            <person name="Ospina-Giraldo M.D."/>
            <person name="Morris P.F."/>
            <person name="Phuntumart V."/>
            <person name="Putnam N.H."/>
            <person name="Rash S."/>
            <person name="Rose J.K."/>
            <person name="Sakihama Y."/>
            <person name="Salamov A.A."/>
            <person name="Savidor A."/>
            <person name="Scheuring C.F."/>
            <person name="Smith B.M."/>
            <person name="Sobral B.W."/>
            <person name="Terry A."/>
            <person name="Torto-Alalibo T.A."/>
            <person name="Win J."/>
            <person name="Xu Z."/>
            <person name="Zhang H."/>
            <person name="Grigoriev I.V."/>
            <person name="Rokhsar D.S."/>
            <person name="Boore J.L."/>
        </authorList>
    </citation>
    <scope>NUCLEOTIDE SEQUENCE [LARGE SCALE GENOMIC DNA]</scope>
    <source>
        <strain evidence="1 2">P6497</strain>
    </source>
</reference>
<dbReference type="Proteomes" id="UP000002640">
    <property type="component" value="Unassembled WGS sequence"/>
</dbReference>
<dbReference type="AlphaFoldDB" id="G4YNS2"/>